<proteinExistence type="predicted"/>
<evidence type="ECO:0000313" key="4">
    <source>
        <dbReference type="EMBL" id="CAB5061229.1"/>
    </source>
</evidence>
<dbReference type="EMBL" id="CAFBQV010000034">
    <property type="protein sequence ID" value="CAB5061229.1"/>
    <property type="molecule type" value="Genomic_DNA"/>
</dbReference>
<dbReference type="EMBL" id="CAEZSE010000156">
    <property type="protein sequence ID" value="CAB4540508.1"/>
    <property type="molecule type" value="Genomic_DNA"/>
</dbReference>
<reference evidence="4" key="1">
    <citation type="submission" date="2020-05" db="EMBL/GenBank/DDBJ databases">
        <authorList>
            <person name="Chiriac C."/>
            <person name="Salcher M."/>
            <person name="Ghai R."/>
            <person name="Kavagutti S V."/>
        </authorList>
    </citation>
    <scope>NUCLEOTIDE SEQUENCE</scope>
</reference>
<dbReference type="AlphaFoldDB" id="A0A6J7U4I5"/>
<protein>
    <submittedName>
        <fullName evidence="4">Unannotated protein</fullName>
    </submittedName>
</protein>
<accession>A0A6J7U4I5</accession>
<dbReference type="InterPro" id="IPR018929">
    <property type="entry name" value="DUF2510"/>
</dbReference>
<dbReference type="Pfam" id="PF10708">
    <property type="entry name" value="DUF2510"/>
    <property type="match status" value="1"/>
</dbReference>
<feature type="region of interest" description="Disordered" evidence="1">
    <location>
        <begin position="53"/>
        <end position="77"/>
    </location>
</feature>
<sequence length="115" mass="12661">MFEYAAFNPYNSSPEALAGELTKKSAEGWEVVSIVPTTDGRYCAFLRKAINSTNSSTVSPNTTANTSNSSNTNSEVPAAWYADPSNRFELRYWNGKEWTEHVAKSGQQFTDPPVA</sequence>
<feature type="domain" description="DUF2510" evidence="2">
    <location>
        <begin position="78"/>
        <end position="108"/>
    </location>
</feature>
<name>A0A6J7U4I5_9ZZZZ</name>
<organism evidence="4">
    <name type="scientific">freshwater metagenome</name>
    <dbReference type="NCBI Taxonomy" id="449393"/>
    <lineage>
        <taxon>unclassified sequences</taxon>
        <taxon>metagenomes</taxon>
        <taxon>ecological metagenomes</taxon>
    </lineage>
</organism>
<feature type="compositionally biased region" description="Low complexity" evidence="1">
    <location>
        <begin position="53"/>
        <end position="74"/>
    </location>
</feature>
<evidence type="ECO:0000313" key="3">
    <source>
        <dbReference type="EMBL" id="CAB4540508.1"/>
    </source>
</evidence>
<evidence type="ECO:0000256" key="1">
    <source>
        <dbReference type="SAM" id="MobiDB-lite"/>
    </source>
</evidence>
<gene>
    <name evidence="3" type="ORF">UFOPK1353_00900</name>
    <name evidence="4" type="ORF">UFOPK4345_00341</name>
</gene>
<evidence type="ECO:0000259" key="2">
    <source>
        <dbReference type="Pfam" id="PF10708"/>
    </source>
</evidence>